<dbReference type="InterPro" id="IPR035965">
    <property type="entry name" value="PAS-like_dom_sf"/>
</dbReference>
<dbReference type="GO" id="GO:0009927">
    <property type="term" value="F:histidine phosphotransfer kinase activity"/>
    <property type="evidence" value="ECO:0007669"/>
    <property type="project" value="TreeGrafter"/>
</dbReference>
<evidence type="ECO:0000259" key="10">
    <source>
        <dbReference type="PROSITE" id="PS50113"/>
    </source>
</evidence>
<dbReference type="SUPFAM" id="SSF55785">
    <property type="entry name" value="PYP-like sensor domain (PAS domain)"/>
    <property type="match status" value="1"/>
</dbReference>
<dbReference type="CDD" id="cd00130">
    <property type="entry name" value="PAS"/>
    <property type="match status" value="1"/>
</dbReference>
<gene>
    <name evidence="11" type="ORF">HS961_20865</name>
</gene>
<dbReference type="Proteomes" id="UP000515240">
    <property type="component" value="Chromosome"/>
</dbReference>
<accession>A0A7G5EM73</accession>
<reference evidence="11 12" key="1">
    <citation type="journal article" date="2020" name="G3 (Bethesda)">
        <title>CeMbio - The Caenorhabditis elegans Microbiome Resource.</title>
        <authorList>
            <person name="Dirksen P."/>
            <person name="Assie A."/>
            <person name="Zimmermann J."/>
            <person name="Zhang F."/>
            <person name="Tietje A.M."/>
            <person name="Marsh S.A."/>
            <person name="Felix M.A."/>
            <person name="Shapira M."/>
            <person name="Kaleta C."/>
            <person name="Schulenburg H."/>
            <person name="Samuel B."/>
        </authorList>
    </citation>
    <scope>NUCLEOTIDE SEQUENCE [LARGE SCALE GENOMIC DNA]</scope>
    <source>
        <strain evidence="11 12">BIGb0172</strain>
    </source>
</reference>
<evidence type="ECO:0000256" key="2">
    <source>
        <dbReference type="ARBA" id="ARBA00012438"/>
    </source>
</evidence>
<feature type="modified residue" description="4-aspartylphosphate" evidence="6">
    <location>
        <position position="55"/>
    </location>
</feature>
<dbReference type="EC" id="2.7.13.3" evidence="2"/>
<dbReference type="PRINTS" id="PR00344">
    <property type="entry name" value="BCTRLSENSOR"/>
</dbReference>
<evidence type="ECO:0000256" key="5">
    <source>
        <dbReference type="ARBA" id="ARBA00022777"/>
    </source>
</evidence>
<dbReference type="InterPro" id="IPR005467">
    <property type="entry name" value="His_kinase_dom"/>
</dbReference>
<dbReference type="PANTHER" id="PTHR43047">
    <property type="entry name" value="TWO-COMPONENT HISTIDINE PROTEIN KINASE"/>
    <property type="match status" value="1"/>
</dbReference>
<dbReference type="InterPro" id="IPR011006">
    <property type="entry name" value="CheY-like_superfamily"/>
</dbReference>
<dbReference type="PROSITE" id="PS50113">
    <property type="entry name" value="PAC"/>
    <property type="match status" value="1"/>
</dbReference>
<feature type="domain" description="PAC" evidence="10">
    <location>
        <begin position="196"/>
        <end position="248"/>
    </location>
</feature>
<dbReference type="NCBIfam" id="TIGR00229">
    <property type="entry name" value="sensory_box"/>
    <property type="match status" value="1"/>
</dbReference>
<dbReference type="PROSITE" id="PS50110">
    <property type="entry name" value="RESPONSE_REGULATORY"/>
    <property type="match status" value="1"/>
</dbReference>
<dbReference type="Pfam" id="PF02518">
    <property type="entry name" value="HATPase_c"/>
    <property type="match status" value="1"/>
</dbReference>
<feature type="domain" description="PAS" evidence="9">
    <location>
        <begin position="132"/>
        <end position="184"/>
    </location>
</feature>
<name>A0A7G5EM73_9BURK</name>
<keyword evidence="5" id="KW-0418">Kinase</keyword>
<dbReference type="AlphaFoldDB" id="A0A7G5EM73"/>
<feature type="domain" description="Histidine kinase" evidence="7">
    <location>
        <begin position="268"/>
        <end position="484"/>
    </location>
</feature>
<evidence type="ECO:0000259" key="8">
    <source>
        <dbReference type="PROSITE" id="PS50110"/>
    </source>
</evidence>
<dbReference type="SUPFAM" id="SSF55874">
    <property type="entry name" value="ATPase domain of HSP90 chaperone/DNA topoisomerase II/histidine kinase"/>
    <property type="match status" value="1"/>
</dbReference>
<dbReference type="InterPro" id="IPR001789">
    <property type="entry name" value="Sig_transdc_resp-reg_receiver"/>
</dbReference>
<dbReference type="InterPro" id="IPR036097">
    <property type="entry name" value="HisK_dim/P_sf"/>
</dbReference>
<dbReference type="InterPro" id="IPR036890">
    <property type="entry name" value="HATPase_C_sf"/>
</dbReference>
<dbReference type="PROSITE" id="PS50112">
    <property type="entry name" value="PAS"/>
    <property type="match status" value="1"/>
</dbReference>
<keyword evidence="12" id="KW-1185">Reference proteome</keyword>
<dbReference type="CDD" id="cd17534">
    <property type="entry name" value="REC_DC-like"/>
    <property type="match status" value="1"/>
</dbReference>
<dbReference type="Pfam" id="PF00512">
    <property type="entry name" value="HisKA"/>
    <property type="match status" value="1"/>
</dbReference>
<dbReference type="InterPro" id="IPR000700">
    <property type="entry name" value="PAS-assoc_C"/>
</dbReference>
<organism evidence="11 12">
    <name type="scientific">Comamonas piscis</name>
    <dbReference type="NCBI Taxonomy" id="1562974"/>
    <lineage>
        <taxon>Bacteria</taxon>
        <taxon>Pseudomonadati</taxon>
        <taxon>Pseudomonadota</taxon>
        <taxon>Betaproteobacteria</taxon>
        <taxon>Burkholderiales</taxon>
        <taxon>Comamonadaceae</taxon>
        <taxon>Comamonas</taxon>
    </lineage>
</organism>
<dbReference type="InterPro" id="IPR003661">
    <property type="entry name" value="HisK_dim/P_dom"/>
</dbReference>
<sequence>MTPARILIVEDDFVVARDLRNQLSRLGYQIAGSTALGEEAAELARNNRADLVLADIRLEGKMDGTTAAREVRQLCDIPVVFLTAYADDDTLQRASMADPQGYVLKPFDESQLRTAIEIALYKHAFDRQLRASENRYAATLASIGDAVISIGSDGRISYMNPKAEQLTGISAEQAMGQTLAQVYHVSEDETGWSLGTNANLVLTDAHGKETPIEQSASPIIDARGQLSGTVLVFRDLSLRLAMENALREAHAELARSAGMLTMAEFAACVAHEISQPLAAIVTNASAGLNWIRRPQPELQEVEQVLGSIHNEGTRAASVVRGLHAIARKSGPELAPIELLGAVKEVAILIQEELKRHQVRIQLGPFAQNAPVMADRIQLNQVLMNLLRNGMEAIAESAQTQRLLSVTSAVEPSGMLCISVADSGPGVEQDHAERLFEAFFTTKKKGMGMGLAICKSIVEAHHGRIWAHPNLPQGTVISFTLPMAQT</sequence>
<dbReference type="GO" id="GO:0000155">
    <property type="term" value="F:phosphorelay sensor kinase activity"/>
    <property type="evidence" value="ECO:0007669"/>
    <property type="project" value="InterPro"/>
</dbReference>
<proteinExistence type="predicted"/>
<dbReference type="SUPFAM" id="SSF47384">
    <property type="entry name" value="Homodimeric domain of signal transducing histidine kinase"/>
    <property type="match status" value="1"/>
</dbReference>
<dbReference type="PROSITE" id="PS50109">
    <property type="entry name" value="HIS_KIN"/>
    <property type="match status" value="1"/>
</dbReference>
<comment type="catalytic activity">
    <reaction evidence="1">
        <text>ATP + protein L-histidine = ADP + protein N-phospho-L-histidine.</text>
        <dbReference type="EC" id="2.7.13.3"/>
    </reaction>
</comment>
<dbReference type="InterPro" id="IPR000014">
    <property type="entry name" value="PAS"/>
</dbReference>
<dbReference type="SMART" id="SM00091">
    <property type="entry name" value="PAS"/>
    <property type="match status" value="1"/>
</dbReference>
<dbReference type="EMBL" id="CP058554">
    <property type="protein sequence ID" value="QMV75098.1"/>
    <property type="molecule type" value="Genomic_DNA"/>
</dbReference>
<evidence type="ECO:0000256" key="6">
    <source>
        <dbReference type="PROSITE-ProRule" id="PRU00169"/>
    </source>
</evidence>
<evidence type="ECO:0000259" key="9">
    <source>
        <dbReference type="PROSITE" id="PS50112"/>
    </source>
</evidence>
<evidence type="ECO:0000313" key="12">
    <source>
        <dbReference type="Proteomes" id="UP000515240"/>
    </source>
</evidence>
<dbReference type="CDD" id="cd00082">
    <property type="entry name" value="HisKA"/>
    <property type="match status" value="1"/>
</dbReference>
<dbReference type="RefSeq" id="WP_182325321.1">
    <property type="nucleotide sequence ID" value="NZ_CP058554.1"/>
</dbReference>
<dbReference type="SMART" id="SM00448">
    <property type="entry name" value="REC"/>
    <property type="match status" value="1"/>
</dbReference>
<dbReference type="InterPro" id="IPR004358">
    <property type="entry name" value="Sig_transdc_His_kin-like_C"/>
</dbReference>
<dbReference type="SMART" id="SM00388">
    <property type="entry name" value="HisKA"/>
    <property type="match status" value="1"/>
</dbReference>
<evidence type="ECO:0000259" key="7">
    <source>
        <dbReference type="PROSITE" id="PS50109"/>
    </source>
</evidence>
<dbReference type="Pfam" id="PF00989">
    <property type="entry name" value="PAS"/>
    <property type="match status" value="1"/>
</dbReference>
<dbReference type="KEGG" id="cpis:HS961_20865"/>
<evidence type="ECO:0000256" key="4">
    <source>
        <dbReference type="ARBA" id="ARBA00022679"/>
    </source>
</evidence>
<evidence type="ECO:0000256" key="3">
    <source>
        <dbReference type="ARBA" id="ARBA00022553"/>
    </source>
</evidence>
<feature type="domain" description="Response regulatory" evidence="8">
    <location>
        <begin position="5"/>
        <end position="120"/>
    </location>
</feature>
<dbReference type="GO" id="GO:0005886">
    <property type="term" value="C:plasma membrane"/>
    <property type="evidence" value="ECO:0007669"/>
    <property type="project" value="TreeGrafter"/>
</dbReference>
<keyword evidence="3 6" id="KW-0597">Phosphoprotein</keyword>
<keyword evidence="4" id="KW-0808">Transferase</keyword>
<dbReference type="Gene3D" id="3.40.50.2300">
    <property type="match status" value="1"/>
</dbReference>
<dbReference type="Pfam" id="PF00072">
    <property type="entry name" value="Response_reg"/>
    <property type="match status" value="1"/>
</dbReference>
<protein>
    <recommendedName>
        <fullName evidence="2">histidine kinase</fullName>
        <ecNumber evidence="2">2.7.13.3</ecNumber>
    </recommendedName>
</protein>
<evidence type="ECO:0000256" key="1">
    <source>
        <dbReference type="ARBA" id="ARBA00000085"/>
    </source>
</evidence>
<dbReference type="SUPFAM" id="SSF52172">
    <property type="entry name" value="CheY-like"/>
    <property type="match status" value="1"/>
</dbReference>
<dbReference type="InterPro" id="IPR003594">
    <property type="entry name" value="HATPase_dom"/>
</dbReference>
<evidence type="ECO:0000313" key="11">
    <source>
        <dbReference type="EMBL" id="QMV75098.1"/>
    </source>
</evidence>
<dbReference type="Gene3D" id="3.30.565.10">
    <property type="entry name" value="Histidine kinase-like ATPase, C-terminal domain"/>
    <property type="match status" value="1"/>
</dbReference>
<dbReference type="Gene3D" id="3.30.450.20">
    <property type="entry name" value="PAS domain"/>
    <property type="match status" value="1"/>
</dbReference>
<dbReference type="InterPro" id="IPR013767">
    <property type="entry name" value="PAS_fold"/>
</dbReference>
<dbReference type="Gene3D" id="1.10.287.130">
    <property type="match status" value="1"/>
</dbReference>
<dbReference type="SMART" id="SM00387">
    <property type="entry name" value="HATPase_c"/>
    <property type="match status" value="1"/>
</dbReference>
<dbReference type="PANTHER" id="PTHR43047:SF72">
    <property type="entry name" value="OSMOSENSING HISTIDINE PROTEIN KINASE SLN1"/>
    <property type="match status" value="1"/>
</dbReference>
<dbReference type="GO" id="GO:0006355">
    <property type="term" value="P:regulation of DNA-templated transcription"/>
    <property type="evidence" value="ECO:0007669"/>
    <property type="project" value="InterPro"/>
</dbReference>